<dbReference type="PANTHER" id="PTHR12203">
    <property type="entry name" value="KDEL LYS-ASP-GLU-LEU CONTAINING - RELATED"/>
    <property type="match status" value="1"/>
</dbReference>
<reference evidence="5" key="1">
    <citation type="submission" date="2021-01" db="EMBL/GenBank/DDBJ databases">
        <authorList>
            <person name="Corre E."/>
            <person name="Pelletier E."/>
            <person name="Niang G."/>
            <person name="Scheremetjew M."/>
            <person name="Finn R."/>
            <person name="Kale V."/>
            <person name="Holt S."/>
            <person name="Cochrane G."/>
            <person name="Meng A."/>
            <person name="Brown T."/>
            <person name="Cohen L."/>
        </authorList>
    </citation>
    <scope>NUCLEOTIDE SEQUENCE</scope>
    <source>
        <strain evidence="5">CCMP1510</strain>
    </source>
</reference>
<feature type="signal peptide" evidence="3">
    <location>
        <begin position="1"/>
        <end position="25"/>
    </location>
</feature>
<dbReference type="Pfam" id="PF05686">
    <property type="entry name" value="Glyco_transf_90"/>
    <property type="match status" value="1"/>
</dbReference>
<dbReference type="InterPro" id="IPR006598">
    <property type="entry name" value="CAP10"/>
</dbReference>
<evidence type="ECO:0000313" key="5">
    <source>
        <dbReference type="EMBL" id="CAE0359985.1"/>
    </source>
</evidence>
<sequence length="420" mass="48153">MLMLHYVYLKILFLMIALHVRWSHSEDVRAYFEQNFSPSHSQIAHCDLLRPQKGGECIYLHPSGRIIHGRDFINEAGNGKQMLMDLMLRKVIAEIQRRQMWKPYWRSFQIVYAASGPMRQSKCPVLGIGKLRPSQPGLLVPNPFFVSPSWWDNYLNQSLEFSASRPWNNRTNRLLFRGACGPGSQARFNLMQLPDTEHELDVGFTKADGYPTLEACVLALAKKMNATESDVHRILLHRLKSHVPQSEYSNYRFLLHMPGSSTGSYSRNLQHLFAHGAIVLIWKHSAVEWYYSHLKPGIHYLPVDAHTLYPTMSALIKNQRMQNHLRLGARRFCDEFLNGRHLVARWESIFAALENRQSNTTTVDFVLRGGRGRACTCEPTTADFSFSKCAKCEVTTLKPSRMARLIGITRPTKPHHAPPS</sequence>
<evidence type="ECO:0000259" key="4">
    <source>
        <dbReference type="Pfam" id="PF05686"/>
    </source>
</evidence>
<feature type="domain" description="Glycosyl transferase CAP10" evidence="4">
    <location>
        <begin position="151"/>
        <end position="350"/>
    </location>
</feature>
<comment type="similarity">
    <text evidence="1">Belongs to the glycosyltransferase 90 family.</text>
</comment>
<dbReference type="PANTHER" id="PTHR12203:SF35">
    <property type="entry name" value="PROTEIN O-GLUCOSYLTRANSFERASE 1"/>
    <property type="match status" value="1"/>
</dbReference>
<dbReference type="InterPro" id="IPR051091">
    <property type="entry name" value="O-Glucosyltr/Glycosyltrsf_90"/>
</dbReference>
<dbReference type="AlphaFoldDB" id="A0A7S3JNS2"/>
<proteinExistence type="inferred from homology"/>
<organism evidence="5">
    <name type="scientific">Aureoumbra lagunensis</name>
    <dbReference type="NCBI Taxonomy" id="44058"/>
    <lineage>
        <taxon>Eukaryota</taxon>
        <taxon>Sar</taxon>
        <taxon>Stramenopiles</taxon>
        <taxon>Ochrophyta</taxon>
        <taxon>Pelagophyceae</taxon>
        <taxon>Pelagomonadales</taxon>
        <taxon>Aureoumbra</taxon>
    </lineage>
</organism>
<gene>
    <name evidence="5" type="ORF">ALAG00032_LOCUS714</name>
</gene>
<protein>
    <recommendedName>
        <fullName evidence="4">Glycosyl transferase CAP10 domain-containing protein</fullName>
    </recommendedName>
</protein>
<feature type="chain" id="PRO_5031287840" description="Glycosyl transferase CAP10 domain-containing protein" evidence="3">
    <location>
        <begin position="26"/>
        <end position="420"/>
    </location>
</feature>
<evidence type="ECO:0000256" key="1">
    <source>
        <dbReference type="ARBA" id="ARBA00010118"/>
    </source>
</evidence>
<keyword evidence="2" id="KW-0808">Transferase</keyword>
<evidence type="ECO:0000256" key="3">
    <source>
        <dbReference type="SAM" id="SignalP"/>
    </source>
</evidence>
<keyword evidence="3" id="KW-0732">Signal</keyword>
<dbReference type="EMBL" id="HBIJ01000966">
    <property type="protein sequence ID" value="CAE0359985.1"/>
    <property type="molecule type" value="Transcribed_RNA"/>
</dbReference>
<name>A0A7S3JNS2_9STRA</name>
<evidence type="ECO:0000256" key="2">
    <source>
        <dbReference type="ARBA" id="ARBA00022679"/>
    </source>
</evidence>
<dbReference type="GO" id="GO:0016740">
    <property type="term" value="F:transferase activity"/>
    <property type="evidence" value="ECO:0007669"/>
    <property type="project" value="UniProtKB-KW"/>
</dbReference>
<accession>A0A7S3JNS2</accession>